<keyword evidence="1" id="KW-0472">Membrane</keyword>
<keyword evidence="2" id="KW-0732">Signal</keyword>
<evidence type="ECO:0000256" key="1">
    <source>
        <dbReference type="SAM" id="Phobius"/>
    </source>
</evidence>
<keyword evidence="1" id="KW-0812">Transmembrane</keyword>
<name>A0ABS9GXS5_9BACL</name>
<evidence type="ECO:0000313" key="3">
    <source>
        <dbReference type="EMBL" id="MCF6137562.1"/>
    </source>
</evidence>
<reference evidence="3 4" key="1">
    <citation type="submission" date="2022-01" db="EMBL/GenBank/DDBJ databases">
        <title>Alkalihalobacillus sp. EGI L200015, a novel bacterium isolated from a salt lake sediment.</title>
        <authorList>
            <person name="Gao L."/>
            <person name="Fang B.-Z."/>
            <person name="Li W.-J."/>
        </authorList>
    </citation>
    <scope>NUCLEOTIDE SEQUENCE [LARGE SCALE GENOMIC DNA]</scope>
    <source>
        <strain evidence="3 4">KCTC 12718</strain>
    </source>
</reference>
<dbReference type="Proteomes" id="UP001649381">
    <property type="component" value="Unassembled WGS sequence"/>
</dbReference>
<protein>
    <submittedName>
        <fullName evidence="3">Sporulation protein YpjB</fullName>
    </submittedName>
</protein>
<evidence type="ECO:0000313" key="4">
    <source>
        <dbReference type="Proteomes" id="UP001649381"/>
    </source>
</evidence>
<dbReference type="RefSeq" id="WP_236333268.1">
    <property type="nucleotide sequence ID" value="NZ_JAKIJS010000001.1"/>
</dbReference>
<dbReference type="NCBIfam" id="TIGR02878">
    <property type="entry name" value="spore_ypjB"/>
    <property type="match status" value="1"/>
</dbReference>
<feature type="chain" id="PRO_5047253363" evidence="2">
    <location>
        <begin position="23"/>
        <end position="270"/>
    </location>
</feature>
<keyword evidence="1" id="KW-1133">Transmembrane helix</keyword>
<keyword evidence="4" id="KW-1185">Reference proteome</keyword>
<comment type="caution">
    <text evidence="3">The sequence shown here is derived from an EMBL/GenBank/DDBJ whole genome shotgun (WGS) entry which is preliminary data.</text>
</comment>
<dbReference type="Pfam" id="PF09577">
    <property type="entry name" value="Spore_YpjB"/>
    <property type="match status" value="1"/>
</dbReference>
<sequence length="270" mass="31449">MRGIFLTIMIGCLLLVPTTVFADHAKGDPWKTLNDLSFKALQLTKEERYAEAKDILVFMEEEFQQLPDEHKQLSIHNLRIFTTRYEESLKALANTAISHEERVNSLVGLHLLIDAVYSTHQPLWKATESEIMKTIDKMKEAATNQELQHFYIYFNQFLSKYDRIHPAMSIDIPPDLINRIDSYITYLDENRSIIVTTDHQIQQIQFIEAAMKDAFDERAQDSADPSILWLIFTVGGGIISTLFYVGWRKYSGEKKGLETFTKQKEYKRFR</sequence>
<organism evidence="3 4">
    <name type="scientific">Pseudalkalibacillus berkeleyi</name>
    <dbReference type="NCBI Taxonomy" id="1069813"/>
    <lineage>
        <taxon>Bacteria</taxon>
        <taxon>Bacillati</taxon>
        <taxon>Bacillota</taxon>
        <taxon>Bacilli</taxon>
        <taxon>Bacillales</taxon>
        <taxon>Fictibacillaceae</taxon>
        <taxon>Pseudalkalibacillus</taxon>
    </lineage>
</organism>
<feature type="signal peptide" evidence="2">
    <location>
        <begin position="1"/>
        <end position="22"/>
    </location>
</feature>
<feature type="transmembrane region" description="Helical" evidence="1">
    <location>
        <begin position="227"/>
        <end position="247"/>
    </location>
</feature>
<dbReference type="InterPro" id="IPR014231">
    <property type="entry name" value="Spore_YpjB"/>
</dbReference>
<gene>
    <name evidence="3" type="primary">ypjB</name>
    <name evidence="3" type="ORF">L2716_07460</name>
</gene>
<accession>A0ABS9GXS5</accession>
<proteinExistence type="predicted"/>
<evidence type="ECO:0000256" key="2">
    <source>
        <dbReference type="SAM" id="SignalP"/>
    </source>
</evidence>
<dbReference type="EMBL" id="JAKIJS010000001">
    <property type="protein sequence ID" value="MCF6137562.1"/>
    <property type="molecule type" value="Genomic_DNA"/>
</dbReference>